<feature type="region of interest" description="Disordered" evidence="1">
    <location>
        <begin position="1"/>
        <end position="38"/>
    </location>
</feature>
<comment type="caution">
    <text evidence="2">The sequence shown here is derived from an EMBL/GenBank/DDBJ whole genome shotgun (WGS) entry which is preliminary data.</text>
</comment>
<dbReference type="AlphaFoldDB" id="A0AAN8Y107"/>
<evidence type="ECO:0000256" key="1">
    <source>
        <dbReference type="SAM" id="MobiDB-lite"/>
    </source>
</evidence>
<organism evidence="2 3">
    <name type="scientific">Solanum bulbocastanum</name>
    <name type="common">Wild potato</name>
    <dbReference type="NCBI Taxonomy" id="147425"/>
    <lineage>
        <taxon>Eukaryota</taxon>
        <taxon>Viridiplantae</taxon>
        <taxon>Streptophyta</taxon>
        <taxon>Embryophyta</taxon>
        <taxon>Tracheophyta</taxon>
        <taxon>Spermatophyta</taxon>
        <taxon>Magnoliopsida</taxon>
        <taxon>eudicotyledons</taxon>
        <taxon>Gunneridae</taxon>
        <taxon>Pentapetalae</taxon>
        <taxon>asterids</taxon>
        <taxon>lamiids</taxon>
        <taxon>Solanales</taxon>
        <taxon>Solanaceae</taxon>
        <taxon>Solanoideae</taxon>
        <taxon>Solaneae</taxon>
        <taxon>Solanum</taxon>
    </lineage>
</organism>
<gene>
    <name evidence="2" type="ORF">RDI58_026287</name>
</gene>
<dbReference type="EMBL" id="JBANQN010000011">
    <property type="protein sequence ID" value="KAK6775286.1"/>
    <property type="molecule type" value="Genomic_DNA"/>
</dbReference>
<sequence>MAHGGFRPQDMIIEKSKMDDNNNDDGYEDEEEEEKKPSGRLDCMVTVLNIFHKLLGLIPSTQEFKVEHLQEGKQI</sequence>
<reference evidence="2 3" key="1">
    <citation type="submission" date="2024-02" db="EMBL/GenBank/DDBJ databases">
        <title>de novo genome assembly of Solanum bulbocastanum strain 11H21.</title>
        <authorList>
            <person name="Hosaka A.J."/>
        </authorList>
    </citation>
    <scope>NUCLEOTIDE SEQUENCE [LARGE SCALE GENOMIC DNA]</scope>
    <source>
        <tissue evidence="2">Young leaves</tissue>
    </source>
</reference>
<name>A0AAN8Y107_SOLBU</name>
<keyword evidence="3" id="KW-1185">Reference proteome</keyword>
<proteinExistence type="predicted"/>
<accession>A0AAN8Y107</accession>
<evidence type="ECO:0000313" key="2">
    <source>
        <dbReference type="EMBL" id="KAK6775286.1"/>
    </source>
</evidence>
<dbReference type="Proteomes" id="UP001371456">
    <property type="component" value="Unassembled WGS sequence"/>
</dbReference>
<evidence type="ECO:0000313" key="3">
    <source>
        <dbReference type="Proteomes" id="UP001371456"/>
    </source>
</evidence>
<protein>
    <submittedName>
        <fullName evidence="2">Uncharacterized protein</fullName>
    </submittedName>
</protein>
<feature type="compositionally biased region" description="Acidic residues" evidence="1">
    <location>
        <begin position="21"/>
        <end position="33"/>
    </location>
</feature>